<dbReference type="Proteomes" id="UP001633002">
    <property type="component" value="Unassembled WGS sequence"/>
</dbReference>
<proteinExistence type="predicted"/>
<feature type="DNA-binding region" description="HMG box" evidence="1">
    <location>
        <begin position="99"/>
        <end position="167"/>
    </location>
</feature>
<dbReference type="InterPro" id="IPR036910">
    <property type="entry name" value="HMG_box_dom_sf"/>
</dbReference>
<dbReference type="Pfam" id="PF00505">
    <property type="entry name" value="HMG_box"/>
    <property type="match status" value="1"/>
</dbReference>
<dbReference type="GO" id="GO:0005634">
    <property type="term" value="C:nucleus"/>
    <property type="evidence" value="ECO:0007669"/>
    <property type="project" value="UniProtKB-UniRule"/>
</dbReference>
<protein>
    <recommendedName>
        <fullName evidence="3">HMG box domain-containing protein</fullName>
    </recommendedName>
</protein>
<evidence type="ECO:0000313" key="4">
    <source>
        <dbReference type="EMBL" id="KAL3702196.1"/>
    </source>
</evidence>
<evidence type="ECO:0000256" key="1">
    <source>
        <dbReference type="PROSITE-ProRule" id="PRU00267"/>
    </source>
</evidence>
<accession>A0ABD3IFV5</accession>
<feature type="region of interest" description="Disordered" evidence="2">
    <location>
        <begin position="57"/>
        <end position="91"/>
    </location>
</feature>
<dbReference type="GO" id="GO:0003677">
    <property type="term" value="F:DNA binding"/>
    <property type="evidence" value="ECO:0007669"/>
    <property type="project" value="UniProtKB-UniRule"/>
</dbReference>
<evidence type="ECO:0000313" key="5">
    <source>
        <dbReference type="Proteomes" id="UP001633002"/>
    </source>
</evidence>
<comment type="caution">
    <text evidence="4">The sequence shown here is derived from an EMBL/GenBank/DDBJ whole genome shotgun (WGS) entry which is preliminary data.</text>
</comment>
<organism evidence="4 5">
    <name type="scientific">Riccia sorocarpa</name>
    <dbReference type="NCBI Taxonomy" id="122646"/>
    <lineage>
        <taxon>Eukaryota</taxon>
        <taxon>Viridiplantae</taxon>
        <taxon>Streptophyta</taxon>
        <taxon>Embryophyta</taxon>
        <taxon>Marchantiophyta</taxon>
        <taxon>Marchantiopsida</taxon>
        <taxon>Marchantiidae</taxon>
        <taxon>Marchantiales</taxon>
        <taxon>Ricciaceae</taxon>
        <taxon>Riccia</taxon>
    </lineage>
</organism>
<feature type="domain" description="HMG box" evidence="3">
    <location>
        <begin position="99"/>
        <end position="167"/>
    </location>
</feature>
<dbReference type="PANTHER" id="PTHR46691">
    <property type="entry name" value="HIGH MOBILITY GROUP B PROTEIN 9"/>
    <property type="match status" value="1"/>
</dbReference>
<keyword evidence="1" id="KW-0539">Nucleus</keyword>
<dbReference type="EMBL" id="JBJQOH010000001">
    <property type="protein sequence ID" value="KAL3702196.1"/>
    <property type="molecule type" value="Genomic_DNA"/>
</dbReference>
<gene>
    <name evidence="4" type="ORF">R1sor_020218</name>
</gene>
<feature type="compositionally biased region" description="Basic residues" evidence="2">
    <location>
        <begin position="80"/>
        <end position="91"/>
    </location>
</feature>
<keyword evidence="5" id="KW-1185">Reference proteome</keyword>
<sequence>MVFADPDLNTARLTGTILRCNIEGTLDVGYHITSSLAGVELRGVLFEVPEAQNQTGQFTNISVPPPGRAPEPATRGTGPLRKRRSRHKRRRMEGYQNLPKKTLTGYNFFFAEEGVRLRKLFPFLQVKQVIQAIGFGWHSLSAEQKQPYIDRSIQDKQRYAEEMSEYRKRWLPGMLGLPQPPQTPAAADMEIQEELVDAPAGHGDMSAEDKVNVPAEDTLAEDQVDAPLEDMMIEDNVDAPAADLGAHTSVVYNFDFCLEELRRSEICICQSSTLSIRPDVCPLFFG</sequence>
<dbReference type="Gene3D" id="1.10.30.10">
    <property type="entry name" value="High mobility group box domain"/>
    <property type="match status" value="1"/>
</dbReference>
<keyword evidence="1" id="KW-0238">DNA-binding</keyword>
<reference evidence="4 5" key="1">
    <citation type="submission" date="2024-09" db="EMBL/GenBank/DDBJ databases">
        <title>Chromosome-scale assembly of Riccia sorocarpa.</title>
        <authorList>
            <person name="Paukszto L."/>
        </authorList>
    </citation>
    <scope>NUCLEOTIDE SEQUENCE [LARGE SCALE GENOMIC DNA]</scope>
    <source>
        <strain evidence="4">LP-2024</strain>
        <tissue evidence="4">Aerial parts of the thallus</tissue>
    </source>
</reference>
<dbReference type="InterPro" id="IPR009071">
    <property type="entry name" value="HMG_box_dom"/>
</dbReference>
<dbReference type="SMART" id="SM00398">
    <property type="entry name" value="HMG"/>
    <property type="match status" value="1"/>
</dbReference>
<dbReference type="PANTHER" id="PTHR46691:SF1">
    <property type="entry name" value="AT-RICH INTERACTIVE DOMAIN-CONTAINING PROTEIN 2"/>
    <property type="match status" value="1"/>
</dbReference>
<evidence type="ECO:0000259" key="3">
    <source>
        <dbReference type="PROSITE" id="PS50118"/>
    </source>
</evidence>
<dbReference type="AlphaFoldDB" id="A0ABD3IFV5"/>
<dbReference type="PROSITE" id="PS50118">
    <property type="entry name" value="HMG_BOX_2"/>
    <property type="match status" value="1"/>
</dbReference>
<evidence type="ECO:0000256" key="2">
    <source>
        <dbReference type="SAM" id="MobiDB-lite"/>
    </source>
</evidence>
<dbReference type="SUPFAM" id="SSF47095">
    <property type="entry name" value="HMG-box"/>
    <property type="match status" value="1"/>
</dbReference>
<name>A0ABD3IFV5_9MARC</name>